<proteinExistence type="predicted"/>
<evidence type="ECO:0000313" key="1">
    <source>
        <dbReference type="EMBL" id="TGY65093.1"/>
    </source>
</evidence>
<dbReference type="Proteomes" id="UP000308836">
    <property type="component" value="Unassembled WGS sequence"/>
</dbReference>
<comment type="caution">
    <text evidence="1">The sequence shown here is derived from an EMBL/GenBank/DDBJ whole genome shotgun (WGS) entry which is preliminary data.</text>
</comment>
<keyword evidence="2" id="KW-1185">Reference proteome</keyword>
<protein>
    <submittedName>
        <fullName evidence="1">Glycoside hydrolase family 2</fullName>
    </submittedName>
</protein>
<sequence>MNILTKQVERNTIMFERLHHPRPQMARKHWRSLNGVWDFAFDDANLGIQNHNFLKPGFFDREIVVPYSYQTKNSRVHTLENHPIVWYRKTIAVSKKEGRRFLLHFDAVDYQADVWIDGNHVFTHQGGHVPFQIDITPYLQTEDVSIVVRAEDHNRCSQPIGKQSWKDANFLCWYTRTTGIWQQVWLEEVADTYIAEVRMTPDIDNATMEFDFFVAGSEIPARVEGDITYQGRPVTSFRVAVKNNRARIIADVSSEDANFRLHFWSCAEPNLYDVRFTLVSETGAIDEADSYFGMRDIRQEGHRVFLNNQEFVQRLVLDQGYFADGGLSATPEQLRDDLLKVREMGFNGTRKHQKVEDARYMYLCDVLGLVMWAEMPSFFEYSPAAVENFTRELPALIAKHYNHPSVIVYTLMNESWGVNEIYKHPAQQAFVNGAYWMTKALDPSRLVVGNDGWEQTTTDLLTVHDYNADPKTLKESYANMEQAVNGCPSRTSLRHTFAKGYAYAGQPFMISEFGGVAFDTGTYAGKESWGYGKRLEGQEAVLHKIRDLTRVVMELPGMCGYCYTQLTDVEQEVNGLLDHNHEHKFDPAMLREIFNGGSHTGFLFV</sequence>
<organism evidence="1 2">
    <name type="scientific">Dubosiella muris</name>
    <dbReference type="NCBI Taxonomy" id="3038133"/>
    <lineage>
        <taxon>Bacteria</taxon>
        <taxon>Bacillati</taxon>
        <taxon>Bacillota</taxon>
        <taxon>Erysipelotrichia</taxon>
        <taxon>Erysipelotrichales</taxon>
        <taxon>Erysipelotrichaceae</taxon>
        <taxon>Dubosiella</taxon>
    </lineage>
</organism>
<evidence type="ECO:0000313" key="2">
    <source>
        <dbReference type="Proteomes" id="UP000308836"/>
    </source>
</evidence>
<reference evidence="1" key="1">
    <citation type="submission" date="2019-04" db="EMBL/GenBank/DDBJ databases">
        <title>Microbes associate with the intestines of laboratory mice.</title>
        <authorList>
            <person name="Navarre W."/>
            <person name="Wong E."/>
            <person name="Huang K."/>
            <person name="Tropini C."/>
            <person name="Ng K."/>
            <person name="Yu B."/>
        </authorList>
    </citation>
    <scope>NUCLEOTIDE SEQUENCE</scope>
    <source>
        <strain evidence="1">NM09_H32</strain>
    </source>
</reference>
<gene>
    <name evidence="1" type="ORF">E5336_10340</name>
</gene>
<name>A0AC61R501_9FIRM</name>
<keyword evidence="1" id="KW-0378">Hydrolase</keyword>
<accession>A0AC61R501</accession>
<dbReference type="EMBL" id="SRYG01000023">
    <property type="protein sequence ID" value="TGY65093.1"/>
    <property type="molecule type" value="Genomic_DNA"/>
</dbReference>